<feature type="compositionally biased region" description="Pro residues" evidence="1">
    <location>
        <begin position="80"/>
        <end position="95"/>
    </location>
</feature>
<dbReference type="PANTHER" id="PTHR34675">
    <property type="entry name" value="PROTEIN TRIGALACTOSYLDIACYLGLYCEROL 2, CHLOROPLASTIC"/>
    <property type="match status" value="1"/>
</dbReference>
<dbReference type="GO" id="GO:0009706">
    <property type="term" value="C:chloroplast inner membrane"/>
    <property type="evidence" value="ECO:0007669"/>
    <property type="project" value="TreeGrafter"/>
</dbReference>
<dbReference type="EMBL" id="BDRX01000011">
    <property type="protein sequence ID" value="GBF89558.1"/>
    <property type="molecule type" value="Genomic_DNA"/>
</dbReference>
<feature type="compositionally biased region" description="Low complexity" evidence="1">
    <location>
        <begin position="17"/>
        <end position="26"/>
    </location>
</feature>
<keyword evidence="2" id="KW-1133">Transmembrane helix</keyword>
<feature type="region of interest" description="Disordered" evidence="1">
    <location>
        <begin position="308"/>
        <end position="339"/>
    </location>
</feature>
<dbReference type="STRING" id="307507.A0A2V0NPK7"/>
<dbReference type="InterPro" id="IPR039342">
    <property type="entry name" value="TGD2-like"/>
</dbReference>
<evidence type="ECO:0000259" key="3">
    <source>
        <dbReference type="Pfam" id="PF02470"/>
    </source>
</evidence>
<reference evidence="4 5" key="1">
    <citation type="journal article" date="2018" name="Sci. Rep.">
        <title>Raphidocelis subcapitata (=Pseudokirchneriella subcapitata) provides an insight into genome evolution and environmental adaptations in the Sphaeropleales.</title>
        <authorList>
            <person name="Suzuki S."/>
            <person name="Yamaguchi H."/>
            <person name="Nakajima N."/>
            <person name="Kawachi M."/>
        </authorList>
    </citation>
    <scope>NUCLEOTIDE SEQUENCE [LARGE SCALE GENOMIC DNA]</scope>
    <source>
        <strain evidence="4 5">NIES-35</strain>
    </source>
</reference>
<dbReference type="InterPro" id="IPR003399">
    <property type="entry name" value="Mce/MlaD"/>
</dbReference>
<dbReference type="GO" id="GO:0005319">
    <property type="term" value="F:lipid transporter activity"/>
    <property type="evidence" value="ECO:0007669"/>
    <property type="project" value="TreeGrafter"/>
</dbReference>
<feature type="compositionally biased region" description="Low complexity" evidence="1">
    <location>
        <begin position="67"/>
        <end position="79"/>
    </location>
</feature>
<dbReference type="GO" id="GO:0005543">
    <property type="term" value="F:phospholipid binding"/>
    <property type="evidence" value="ECO:0007669"/>
    <property type="project" value="TreeGrafter"/>
</dbReference>
<gene>
    <name evidence="4" type="ORF">Rsub_02276</name>
</gene>
<feature type="compositionally biased region" description="Low complexity" evidence="1">
    <location>
        <begin position="316"/>
        <end position="339"/>
    </location>
</feature>
<protein>
    <submittedName>
        <fullName evidence="4">ABC-type transport system protein</fullName>
    </submittedName>
</protein>
<dbReference type="AlphaFoldDB" id="A0A2V0NPK7"/>
<feature type="compositionally biased region" description="Gly residues" evidence="1">
    <location>
        <begin position="42"/>
        <end position="55"/>
    </location>
</feature>
<evidence type="ECO:0000256" key="2">
    <source>
        <dbReference type="SAM" id="Phobius"/>
    </source>
</evidence>
<dbReference type="OrthoDB" id="1924069at2759"/>
<feature type="region of interest" description="Disordered" evidence="1">
    <location>
        <begin position="1"/>
        <end position="125"/>
    </location>
</feature>
<evidence type="ECO:0000313" key="4">
    <source>
        <dbReference type="EMBL" id="GBF89558.1"/>
    </source>
</evidence>
<proteinExistence type="predicted"/>
<organism evidence="4 5">
    <name type="scientific">Raphidocelis subcapitata</name>
    <dbReference type="NCBI Taxonomy" id="307507"/>
    <lineage>
        <taxon>Eukaryota</taxon>
        <taxon>Viridiplantae</taxon>
        <taxon>Chlorophyta</taxon>
        <taxon>core chlorophytes</taxon>
        <taxon>Chlorophyceae</taxon>
        <taxon>CS clade</taxon>
        <taxon>Sphaeropleales</taxon>
        <taxon>Selenastraceae</taxon>
        <taxon>Raphidocelis</taxon>
    </lineage>
</organism>
<accession>A0A2V0NPK7</accession>
<comment type="caution">
    <text evidence="4">The sequence shown here is derived from an EMBL/GenBank/DDBJ whole genome shotgun (WGS) entry which is preliminary data.</text>
</comment>
<keyword evidence="2" id="KW-0472">Membrane</keyword>
<keyword evidence="5" id="KW-1185">Reference proteome</keyword>
<keyword evidence="2" id="KW-0812">Transmembrane</keyword>
<dbReference type="Pfam" id="PF02470">
    <property type="entry name" value="MlaD"/>
    <property type="match status" value="1"/>
</dbReference>
<feature type="transmembrane region" description="Helical" evidence="2">
    <location>
        <begin position="143"/>
        <end position="165"/>
    </location>
</feature>
<sequence length="339" mass="34069">MQAHGGMATGDADREQQPQQQPQQQQSAAASGPGAEGTSSIGSGGNSGSGGGGADSGSPPSAPPTPAAATVQQSGASAAAPPPPPPRPATPPAAAPPAAAEAPGTPPQQPPAPRRRGGATIKAAGAKAQQVLSQLQERPLPKVPASLVAFLAAGALCTGLLYNWARGTSARRNSPYAFTMSFSLASKVTLGTPLRMKGVQIGKVTQVSVEPTRVAVKAEVYDSRNVVPRGSRFDINSLGLVPEAFLDITTPDGCSVAGAAGPHSAACRKQGLIVCHDAVVEGSQGSSMDFLMKVYLQNLDTQRARPQLVEGERYTPAPRAPAAADGAAAAAAGGSKQQQ</sequence>
<evidence type="ECO:0000256" key="1">
    <source>
        <dbReference type="SAM" id="MobiDB-lite"/>
    </source>
</evidence>
<name>A0A2V0NPK7_9CHLO</name>
<evidence type="ECO:0000313" key="5">
    <source>
        <dbReference type="Proteomes" id="UP000247498"/>
    </source>
</evidence>
<dbReference type="Proteomes" id="UP000247498">
    <property type="component" value="Unassembled WGS sequence"/>
</dbReference>
<feature type="domain" description="Mce/MlaD" evidence="3">
    <location>
        <begin position="175"/>
        <end position="250"/>
    </location>
</feature>
<dbReference type="PANTHER" id="PTHR34675:SF1">
    <property type="entry name" value="PROTEIN TRIGALACTOSYLDIACYLGLYCEROL 2, CHLOROPLASTIC"/>
    <property type="match status" value="1"/>
</dbReference>
<dbReference type="InParanoid" id="A0A2V0NPK7"/>